<name>A0A699IRW7_TANCI</name>
<feature type="non-terminal residue" evidence="1">
    <location>
        <position position="197"/>
    </location>
</feature>
<protein>
    <submittedName>
        <fullName evidence="1">Uncharacterized protein</fullName>
    </submittedName>
</protein>
<evidence type="ECO:0000313" key="1">
    <source>
        <dbReference type="EMBL" id="GEZ81258.1"/>
    </source>
</evidence>
<accession>A0A699IRW7</accession>
<sequence>MGNEKYKEGRFDEAIALYTEAIGMDSSVACYYSNRSAALIGLGKLVDAILDCRIAIRIDPSYHRAHYRLGSLYLRFGEAEKALCHYKCSGEKAAREDIAKVQEVKAQLVTCSEARKLKDWIKLLKESQFAYSLGADSSLQVYAMQAEALLNLNRHEEAYSGFQNAPVVDVNISAQLFGTTVTTNFLTVQAQVYLASG</sequence>
<dbReference type="Pfam" id="PF13432">
    <property type="entry name" value="TPR_16"/>
    <property type="match status" value="1"/>
</dbReference>
<dbReference type="EMBL" id="BKCJ010326969">
    <property type="protein sequence ID" value="GEZ81258.1"/>
    <property type="molecule type" value="Genomic_DNA"/>
</dbReference>
<proteinExistence type="predicted"/>
<dbReference type="PANTHER" id="PTHR46050:SF18">
    <property type="entry name" value="TETRATRICOPEPTIDE REPEAT (TPR)-LIKE SUPERFAMILY PROTEIN"/>
    <property type="match status" value="1"/>
</dbReference>
<organism evidence="1">
    <name type="scientific">Tanacetum cinerariifolium</name>
    <name type="common">Dalmatian daisy</name>
    <name type="synonym">Chrysanthemum cinerariifolium</name>
    <dbReference type="NCBI Taxonomy" id="118510"/>
    <lineage>
        <taxon>Eukaryota</taxon>
        <taxon>Viridiplantae</taxon>
        <taxon>Streptophyta</taxon>
        <taxon>Embryophyta</taxon>
        <taxon>Tracheophyta</taxon>
        <taxon>Spermatophyta</taxon>
        <taxon>Magnoliopsida</taxon>
        <taxon>eudicotyledons</taxon>
        <taxon>Gunneridae</taxon>
        <taxon>Pentapetalae</taxon>
        <taxon>asterids</taxon>
        <taxon>campanulids</taxon>
        <taxon>Asterales</taxon>
        <taxon>Asteraceae</taxon>
        <taxon>Asteroideae</taxon>
        <taxon>Anthemideae</taxon>
        <taxon>Anthemidinae</taxon>
        <taxon>Tanacetum</taxon>
    </lineage>
</organism>
<dbReference type="AlphaFoldDB" id="A0A699IRW7"/>
<reference evidence="1" key="1">
    <citation type="journal article" date="2019" name="Sci. Rep.">
        <title>Draft genome of Tanacetum cinerariifolium, the natural source of mosquito coil.</title>
        <authorList>
            <person name="Yamashiro T."/>
            <person name="Shiraishi A."/>
            <person name="Satake H."/>
            <person name="Nakayama K."/>
        </authorList>
    </citation>
    <scope>NUCLEOTIDE SEQUENCE</scope>
</reference>
<dbReference type="SUPFAM" id="SSF48452">
    <property type="entry name" value="TPR-like"/>
    <property type="match status" value="1"/>
</dbReference>
<dbReference type="GO" id="GO:0005737">
    <property type="term" value="C:cytoplasm"/>
    <property type="evidence" value="ECO:0007669"/>
    <property type="project" value="TreeGrafter"/>
</dbReference>
<dbReference type="InterPro" id="IPR044534">
    <property type="entry name" value="TTL1-4"/>
</dbReference>
<comment type="caution">
    <text evidence="1">The sequence shown here is derived from an EMBL/GenBank/DDBJ whole genome shotgun (WGS) entry which is preliminary data.</text>
</comment>
<dbReference type="InterPro" id="IPR019734">
    <property type="entry name" value="TPR_rpt"/>
</dbReference>
<dbReference type="InterPro" id="IPR011990">
    <property type="entry name" value="TPR-like_helical_dom_sf"/>
</dbReference>
<dbReference type="SMART" id="SM00028">
    <property type="entry name" value="TPR"/>
    <property type="match status" value="4"/>
</dbReference>
<dbReference type="PANTHER" id="PTHR46050">
    <property type="entry name" value="TPR REPEAT-CONTAINING THIOREDOXIN"/>
    <property type="match status" value="1"/>
</dbReference>
<gene>
    <name evidence="1" type="ORF">Tci_553231</name>
</gene>
<dbReference type="Gene3D" id="1.25.40.10">
    <property type="entry name" value="Tetratricopeptide repeat domain"/>
    <property type="match status" value="1"/>
</dbReference>